<protein>
    <submittedName>
        <fullName evidence="2">ARL14 effector protein-like</fullName>
    </submittedName>
</protein>
<keyword evidence="1" id="KW-1185">Reference proteome</keyword>
<evidence type="ECO:0000313" key="1">
    <source>
        <dbReference type="Proteomes" id="UP001652625"/>
    </source>
</evidence>
<dbReference type="RefSeq" id="XP_065667736.1">
    <property type="nucleotide sequence ID" value="XM_065811664.1"/>
</dbReference>
<dbReference type="Proteomes" id="UP001652625">
    <property type="component" value="Chromosome 12"/>
</dbReference>
<proteinExistence type="predicted"/>
<reference evidence="2" key="1">
    <citation type="submission" date="2025-08" db="UniProtKB">
        <authorList>
            <consortium name="RefSeq"/>
        </authorList>
    </citation>
    <scope>IDENTIFICATION</scope>
</reference>
<accession>A0ABM4D0G7</accession>
<sequence length="152" mass="17566">MSEKCCVGRVLNEYCDKMSYCRMVGRIRLKDTDIEVLIQRIEYTFEPIEEICKCAPGYHHEKAYISRYEALQKYCCDPFKVHKKKIIKGLCKVNISIANHLKIKPVQKVFTNCMNEFKLGKITESSQDEAAEEDLSCSDLDKTILNKSVSLL</sequence>
<dbReference type="GeneID" id="136088024"/>
<evidence type="ECO:0000313" key="2">
    <source>
        <dbReference type="RefSeq" id="XP_065667736.1"/>
    </source>
</evidence>
<organism evidence="1 2">
    <name type="scientific">Hydra vulgaris</name>
    <name type="common">Hydra</name>
    <name type="synonym">Hydra attenuata</name>
    <dbReference type="NCBI Taxonomy" id="6087"/>
    <lineage>
        <taxon>Eukaryota</taxon>
        <taxon>Metazoa</taxon>
        <taxon>Cnidaria</taxon>
        <taxon>Hydrozoa</taxon>
        <taxon>Hydroidolina</taxon>
        <taxon>Anthoathecata</taxon>
        <taxon>Aplanulata</taxon>
        <taxon>Hydridae</taxon>
        <taxon>Hydra</taxon>
    </lineage>
</organism>
<name>A0ABM4D0G7_HYDVU</name>
<gene>
    <name evidence="2" type="primary">LOC136088024</name>
</gene>